<keyword evidence="8" id="KW-1185">Reference proteome</keyword>
<dbReference type="SUPFAM" id="SSF47459">
    <property type="entry name" value="HLH, helix-loop-helix DNA-binding domain"/>
    <property type="match status" value="1"/>
</dbReference>
<evidence type="ECO:0000313" key="8">
    <source>
        <dbReference type="Proteomes" id="UP000235145"/>
    </source>
</evidence>
<dbReference type="EMBL" id="NBSK02000005">
    <property type="protein sequence ID" value="KAJ0205319.1"/>
    <property type="molecule type" value="Genomic_DNA"/>
</dbReference>
<evidence type="ECO:0000256" key="4">
    <source>
        <dbReference type="ARBA" id="ARBA00023163"/>
    </source>
</evidence>
<dbReference type="GO" id="GO:0006357">
    <property type="term" value="P:regulation of transcription by RNA polymerase II"/>
    <property type="evidence" value="ECO:0000318"/>
    <property type="project" value="GO_Central"/>
</dbReference>
<comment type="caution">
    <text evidence="7">The sequence shown here is derived from an EMBL/GenBank/DDBJ whole genome shotgun (WGS) entry which is preliminary data.</text>
</comment>
<dbReference type="Proteomes" id="UP000235145">
    <property type="component" value="Unassembled WGS sequence"/>
</dbReference>
<sequence>MTERKKNMLSLSPLFSTTYGWPSEDPIKNNVQPDCNNISIEAEPNSCKSLLDFDTYEDIQHDFSTENSNSSGGFVNGYLANPMVKKLNHNASERHRRKRVNDLYGFLRSLLPISSDQKKKVSIPGTVSRALKYIPELQKEVEKLKHKKKKLSSYSSSKVHLSQEVVKMQKSSLVSSVSVLGATEAVIQLISSNDHMSKRKEIVFLSKVLEYLEQEEDGLVLLNATNFKCSGEEMALCTLHIQVQGDNDIDAERLKEKLSSFHQP</sequence>
<evidence type="ECO:0000256" key="1">
    <source>
        <dbReference type="ARBA" id="ARBA00004123"/>
    </source>
</evidence>
<keyword evidence="2" id="KW-0805">Transcription regulation</keyword>
<dbReference type="GO" id="GO:0010106">
    <property type="term" value="P:cellular response to iron ion starvation"/>
    <property type="evidence" value="ECO:0007669"/>
    <property type="project" value="UniProtKB-ARBA"/>
</dbReference>
<dbReference type="PANTHER" id="PTHR13935:SF41">
    <property type="entry name" value="TRANSCRIPTION FACTOR ORG2-RELATED"/>
    <property type="match status" value="1"/>
</dbReference>
<evidence type="ECO:0000259" key="6">
    <source>
        <dbReference type="PROSITE" id="PS50888"/>
    </source>
</evidence>
<accession>A0A9R1VHD8</accession>
<dbReference type="PROSITE" id="PS50888">
    <property type="entry name" value="BHLH"/>
    <property type="match status" value="1"/>
</dbReference>
<dbReference type="GO" id="GO:0090575">
    <property type="term" value="C:RNA polymerase II transcription regulator complex"/>
    <property type="evidence" value="ECO:0000318"/>
    <property type="project" value="GO_Central"/>
</dbReference>
<name>A0A9R1VHD8_LACSA</name>
<organism evidence="7 8">
    <name type="scientific">Lactuca sativa</name>
    <name type="common">Garden lettuce</name>
    <dbReference type="NCBI Taxonomy" id="4236"/>
    <lineage>
        <taxon>Eukaryota</taxon>
        <taxon>Viridiplantae</taxon>
        <taxon>Streptophyta</taxon>
        <taxon>Embryophyta</taxon>
        <taxon>Tracheophyta</taxon>
        <taxon>Spermatophyta</taxon>
        <taxon>Magnoliopsida</taxon>
        <taxon>eudicotyledons</taxon>
        <taxon>Gunneridae</taxon>
        <taxon>Pentapetalae</taxon>
        <taxon>asterids</taxon>
        <taxon>campanulids</taxon>
        <taxon>Asterales</taxon>
        <taxon>Asteraceae</taxon>
        <taxon>Cichorioideae</taxon>
        <taxon>Cichorieae</taxon>
        <taxon>Lactucinae</taxon>
        <taxon>Lactuca</taxon>
    </lineage>
</organism>
<dbReference type="InterPro" id="IPR015660">
    <property type="entry name" value="MASH1/Ascl1a-like"/>
</dbReference>
<keyword evidence="5" id="KW-0539">Nucleus</keyword>
<dbReference type="InterPro" id="IPR011598">
    <property type="entry name" value="bHLH_dom"/>
</dbReference>
<evidence type="ECO:0000256" key="3">
    <source>
        <dbReference type="ARBA" id="ARBA00023125"/>
    </source>
</evidence>
<evidence type="ECO:0000256" key="5">
    <source>
        <dbReference type="ARBA" id="ARBA00023242"/>
    </source>
</evidence>
<keyword evidence="3" id="KW-0238">DNA-binding</keyword>
<evidence type="ECO:0000256" key="2">
    <source>
        <dbReference type="ARBA" id="ARBA00023015"/>
    </source>
</evidence>
<dbReference type="Gene3D" id="4.10.280.10">
    <property type="entry name" value="Helix-loop-helix DNA-binding domain"/>
    <property type="match status" value="1"/>
</dbReference>
<dbReference type="InterPro" id="IPR036638">
    <property type="entry name" value="HLH_DNA-bd_sf"/>
</dbReference>
<dbReference type="AlphaFoldDB" id="A0A9R1VHD8"/>
<dbReference type="SMART" id="SM00353">
    <property type="entry name" value="HLH"/>
    <property type="match status" value="1"/>
</dbReference>
<feature type="domain" description="BHLH" evidence="6">
    <location>
        <begin position="84"/>
        <end position="137"/>
    </location>
</feature>
<evidence type="ECO:0000313" key="7">
    <source>
        <dbReference type="EMBL" id="KAJ0205319.1"/>
    </source>
</evidence>
<dbReference type="Pfam" id="PF00010">
    <property type="entry name" value="HLH"/>
    <property type="match status" value="1"/>
</dbReference>
<dbReference type="GO" id="GO:0046983">
    <property type="term" value="F:protein dimerization activity"/>
    <property type="evidence" value="ECO:0007669"/>
    <property type="project" value="InterPro"/>
</dbReference>
<dbReference type="PANTHER" id="PTHR13935">
    <property type="entry name" value="ACHAETE-SCUTE TRANSCRIPTION FACTOR-RELATED"/>
    <property type="match status" value="1"/>
</dbReference>
<keyword evidence="4" id="KW-0804">Transcription</keyword>
<dbReference type="FunFam" id="4.10.280.10:FF:000074">
    <property type="entry name" value="Transcription factor ORG2"/>
    <property type="match status" value="1"/>
</dbReference>
<protein>
    <recommendedName>
        <fullName evidence="6">BHLH domain-containing protein</fullName>
    </recommendedName>
</protein>
<gene>
    <name evidence="7" type="ORF">LSAT_V11C500286710</name>
</gene>
<proteinExistence type="predicted"/>
<comment type="subcellular location">
    <subcellularLocation>
        <location evidence="1">Nucleus</location>
    </subcellularLocation>
</comment>
<dbReference type="GO" id="GO:0000977">
    <property type="term" value="F:RNA polymerase II transcription regulatory region sequence-specific DNA binding"/>
    <property type="evidence" value="ECO:0000318"/>
    <property type="project" value="GO_Central"/>
</dbReference>
<reference evidence="7 8" key="1">
    <citation type="journal article" date="2017" name="Nat. Commun.">
        <title>Genome assembly with in vitro proximity ligation data and whole-genome triplication in lettuce.</title>
        <authorList>
            <person name="Reyes-Chin-Wo S."/>
            <person name="Wang Z."/>
            <person name="Yang X."/>
            <person name="Kozik A."/>
            <person name="Arikit S."/>
            <person name="Song C."/>
            <person name="Xia L."/>
            <person name="Froenicke L."/>
            <person name="Lavelle D.O."/>
            <person name="Truco M.J."/>
            <person name="Xia R."/>
            <person name="Zhu S."/>
            <person name="Xu C."/>
            <person name="Xu H."/>
            <person name="Xu X."/>
            <person name="Cox K."/>
            <person name="Korf I."/>
            <person name="Meyers B.C."/>
            <person name="Michelmore R.W."/>
        </authorList>
    </citation>
    <scope>NUCLEOTIDE SEQUENCE [LARGE SCALE GENOMIC DNA]</scope>
    <source>
        <strain evidence="8">cv. Salinas</strain>
        <tissue evidence="7">Seedlings</tissue>
    </source>
</reference>
<dbReference type="GO" id="GO:0000981">
    <property type="term" value="F:DNA-binding transcription factor activity, RNA polymerase II-specific"/>
    <property type="evidence" value="ECO:0000318"/>
    <property type="project" value="GO_Central"/>
</dbReference>